<evidence type="ECO:0008006" key="5">
    <source>
        <dbReference type="Google" id="ProtNLM"/>
    </source>
</evidence>
<dbReference type="PROSITE" id="PS51257">
    <property type="entry name" value="PROKAR_LIPOPROTEIN"/>
    <property type="match status" value="1"/>
</dbReference>
<protein>
    <recommendedName>
        <fullName evidence="5">Transglutaminase-like domain-containing protein</fullName>
    </recommendedName>
</protein>
<dbReference type="AlphaFoldDB" id="A0A2S8GFY1"/>
<comment type="caution">
    <text evidence="3">The sequence shown here is derived from an EMBL/GenBank/DDBJ whole genome shotgun (WGS) entry which is preliminary data.</text>
</comment>
<gene>
    <name evidence="3" type="ORF">C5Y98_00285</name>
</gene>
<sequence length="626" mass="69470">MRFSLLFALLTLTSLLLGCGGSKPKSKPSANPSPAAPAAAAKVSSAAQSDMLQQALVLLEDLDQFNAEVVQREVLQSLNRWLHNRKLDSDWKPDPLIETLPAEVRNVSRMENLATSYFRDPKYPNTFRGSDFDYIEGCVWAYSLSTYVREHAELPPELATWLKGNAKLTSNSQRDDLKTAYVLFDWTVRNIQPRTEASLFAPGTAREPWEALQIGYGDSVERARIFLNLARQQGLNAFALELADADGKKSANVVGVEIAGQVYLFDAAYGLPLTSGEGIAMLEEAKAGDGVAKAMSSSKYAYPYSAESFQNATALIDACSASLLQASSLLESQLTGKLRLKLAVEPSKQAETLKSAGMANVRLWEVPIVAEDGLRLRLREQSPSPTGEPPLAQQFYMERQLYDQSSPLAVARLLHLMGRFDNEIQRPGARKMYLFARSFDLQMQKLNFREQVMVLEQQGMRMPRDQEKQRFFVEAMIANAKTLKMIASYQLGQIALDSRQYPSAVDYFEVRTLEEFPQIPFAPQARYGLARANAALSLDKKLSAEEQADARNSAAELLTNIDDLASPQRRGNTLLAERLVPPEKPAEEAEPAEEEKPEAEKPMEAADEKPEETPAEEPSSADEKSE</sequence>
<feature type="signal peptide" evidence="2">
    <location>
        <begin position="1"/>
        <end position="18"/>
    </location>
</feature>
<dbReference type="EMBL" id="PUIB01000001">
    <property type="protein sequence ID" value="PQO43387.1"/>
    <property type="molecule type" value="Genomic_DNA"/>
</dbReference>
<proteinExistence type="predicted"/>
<dbReference type="OrthoDB" id="212511at2"/>
<feature type="chain" id="PRO_5015406912" description="Transglutaminase-like domain-containing protein" evidence="2">
    <location>
        <begin position="19"/>
        <end position="626"/>
    </location>
</feature>
<evidence type="ECO:0000313" key="3">
    <source>
        <dbReference type="EMBL" id="PQO43387.1"/>
    </source>
</evidence>
<keyword evidence="2" id="KW-0732">Signal</keyword>
<dbReference type="Gene3D" id="1.25.40.10">
    <property type="entry name" value="Tetratricopeptide repeat domain"/>
    <property type="match status" value="1"/>
</dbReference>
<dbReference type="RefSeq" id="WP_105350447.1">
    <property type="nucleotide sequence ID" value="NZ_PUIB01000001.1"/>
</dbReference>
<name>A0A2S8GFY1_9BACT</name>
<dbReference type="InterPro" id="IPR011990">
    <property type="entry name" value="TPR-like_helical_dom_sf"/>
</dbReference>
<evidence type="ECO:0000313" key="4">
    <source>
        <dbReference type="Proteomes" id="UP000239388"/>
    </source>
</evidence>
<feature type="region of interest" description="Disordered" evidence="1">
    <location>
        <begin position="573"/>
        <end position="626"/>
    </location>
</feature>
<accession>A0A2S8GFY1</accession>
<feature type="compositionally biased region" description="Acidic residues" evidence="1">
    <location>
        <begin position="588"/>
        <end position="597"/>
    </location>
</feature>
<feature type="compositionally biased region" description="Basic and acidic residues" evidence="1">
    <location>
        <begin position="598"/>
        <end position="612"/>
    </location>
</feature>
<reference evidence="3 4" key="1">
    <citation type="submission" date="2018-02" db="EMBL/GenBank/DDBJ databases">
        <title>Comparative genomes isolates from brazilian mangrove.</title>
        <authorList>
            <person name="Araujo J.E."/>
            <person name="Taketani R.G."/>
            <person name="Silva M.C.P."/>
            <person name="Loureco M.V."/>
            <person name="Andreote F.D."/>
        </authorList>
    </citation>
    <scope>NUCLEOTIDE SEQUENCE [LARGE SCALE GENOMIC DNA]</scope>
    <source>
        <strain evidence="3 4">NAP PRIS-MGV</strain>
    </source>
</reference>
<evidence type="ECO:0000256" key="1">
    <source>
        <dbReference type="SAM" id="MobiDB-lite"/>
    </source>
</evidence>
<organism evidence="3 4">
    <name type="scientific">Blastopirellula marina</name>
    <dbReference type="NCBI Taxonomy" id="124"/>
    <lineage>
        <taxon>Bacteria</taxon>
        <taxon>Pseudomonadati</taxon>
        <taxon>Planctomycetota</taxon>
        <taxon>Planctomycetia</taxon>
        <taxon>Pirellulales</taxon>
        <taxon>Pirellulaceae</taxon>
        <taxon>Blastopirellula</taxon>
    </lineage>
</organism>
<dbReference type="Proteomes" id="UP000239388">
    <property type="component" value="Unassembled WGS sequence"/>
</dbReference>
<evidence type="ECO:0000256" key="2">
    <source>
        <dbReference type="SAM" id="SignalP"/>
    </source>
</evidence>